<dbReference type="PROSITE" id="PS00373">
    <property type="entry name" value="GART"/>
    <property type="match status" value="1"/>
</dbReference>
<evidence type="ECO:0000259" key="7">
    <source>
        <dbReference type="Pfam" id="PF02911"/>
    </source>
</evidence>
<feature type="domain" description="Formyl transferase N-terminal" evidence="6">
    <location>
        <begin position="6"/>
        <end position="182"/>
    </location>
</feature>
<dbReference type="EC" id="2.1.2.9" evidence="2 5"/>
<dbReference type="Gene3D" id="3.40.50.12230">
    <property type="match status" value="1"/>
</dbReference>
<evidence type="ECO:0000256" key="3">
    <source>
        <dbReference type="ARBA" id="ARBA00022679"/>
    </source>
</evidence>
<organism evidence="8">
    <name type="scientific">Salinispirillum sp. LH 10-3-1</name>
    <dbReference type="NCBI Taxonomy" id="2952525"/>
    <lineage>
        <taxon>Bacteria</taxon>
        <taxon>Pseudomonadati</taxon>
        <taxon>Pseudomonadota</taxon>
        <taxon>Gammaproteobacteria</taxon>
        <taxon>Oceanospirillales</taxon>
        <taxon>Saccharospirillaceae</taxon>
        <taxon>Salinispirillum</taxon>
    </lineage>
</organism>
<comment type="similarity">
    <text evidence="1 5">Belongs to the Fmt family.</text>
</comment>
<dbReference type="InterPro" id="IPR001555">
    <property type="entry name" value="GART_AS"/>
</dbReference>
<dbReference type="CDD" id="cd08646">
    <property type="entry name" value="FMT_core_Met-tRNA-FMT_N"/>
    <property type="match status" value="1"/>
</dbReference>
<dbReference type="Pfam" id="PF00551">
    <property type="entry name" value="Formyl_trans_N"/>
    <property type="match status" value="1"/>
</dbReference>
<sequence>MSSPLRIIFAGTPEFAARPLQALIDHGIVPVAVYTQPDRPAGRGRQPLPSPVKAAAVAAGIPVEQPEKLRGNDHALAQLRAYDADLMIVIAYGLILPQSVLDAPRLGCVNVHASLLPRWRGAAPIQRAIEAGDRESGVCLMQMDAGLDTGPVISRAVVTISDDMNAGDLHDALAASGIELLLDFLPQAAPLLQQATPQPESGVTYAHKLSKDEAALHWQETADTLARRVRAFNPWPVSSFQWRDQTYRVWSADAESGTHTVPPGTVRRHKDHFSVACTQGWLSIKTLQPPGKKAMAAGDWLRGQGQALQDGEVLN</sequence>
<keyword evidence="3 5" id="KW-0808">Transferase</keyword>
<accession>A0AB38YH89</accession>
<proteinExistence type="inferred from homology"/>
<dbReference type="EMBL" id="CP101717">
    <property type="protein sequence ID" value="WLD58200.1"/>
    <property type="molecule type" value="Genomic_DNA"/>
</dbReference>
<dbReference type="InterPro" id="IPR005793">
    <property type="entry name" value="Formyl_trans_C"/>
</dbReference>
<dbReference type="AlphaFoldDB" id="A0AB38YH89"/>
<dbReference type="SUPFAM" id="SSF50486">
    <property type="entry name" value="FMT C-terminal domain-like"/>
    <property type="match status" value="1"/>
</dbReference>
<dbReference type="CDD" id="cd08704">
    <property type="entry name" value="Met_tRNA_FMT_C"/>
    <property type="match status" value="1"/>
</dbReference>
<gene>
    <name evidence="5 8" type="primary">fmt</name>
    <name evidence="8" type="ORF">NFC81_00055</name>
</gene>
<evidence type="ECO:0000256" key="1">
    <source>
        <dbReference type="ARBA" id="ARBA00010699"/>
    </source>
</evidence>
<dbReference type="SUPFAM" id="SSF53328">
    <property type="entry name" value="Formyltransferase"/>
    <property type="match status" value="1"/>
</dbReference>
<comment type="catalytic activity">
    <reaction evidence="5">
        <text>L-methionyl-tRNA(fMet) + (6R)-10-formyltetrahydrofolate = N-formyl-L-methionyl-tRNA(fMet) + (6S)-5,6,7,8-tetrahydrofolate + H(+)</text>
        <dbReference type="Rhea" id="RHEA:24380"/>
        <dbReference type="Rhea" id="RHEA-COMP:9952"/>
        <dbReference type="Rhea" id="RHEA-COMP:9953"/>
        <dbReference type="ChEBI" id="CHEBI:15378"/>
        <dbReference type="ChEBI" id="CHEBI:57453"/>
        <dbReference type="ChEBI" id="CHEBI:78530"/>
        <dbReference type="ChEBI" id="CHEBI:78844"/>
        <dbReference type="ChEBI" id="CHEBI:195366"/>
        <dbReference type="EC" id="2.1.2.9"/>
    </reaction>
</comment>
<evidence type="ECO:0000313" key="8">
    <source>
        <dbReference type="EMBL" id="WLD58200.1"/>
    </source>
</evidence>
<dbReference type="PANTHER" id="PTHR11138">
    <property type="entry name" value="METHIONYL-TRNA FORMYLTRANSFERASE"/>
    <property type="match status" value="1"/>
</dbReference>
<keyword evidence="4 5" id="KW-0648">Protein biosynthesis</keyword>
<dbReference type="PANTHER" id="PTHR11138:SF5">
    <property type="entry name" value="METHIONYL-TRNA FORMYLTRANSFERASE, MITOCHONDRIAL"/>
    <property type="match status" value="1"/>
</dbReference>
<dbReference type="HAMAP" id="MF_00182">
    <property type="entry name" value="Formyl_trans"/>
    <property type="match status" value="1"/>
</dbReference>
<dbReference type="Pfam" id="PF02911">
    <property type="entry name" value="Formyl_trans_C"/>
    <property type="match status" value="1"/>
</dbReference>
<evidence type="ECO:0000256" key="5">
    <source>
        <dbReference type="HAMAP-Rule" id="MF_00182"/>
    </source>
</evidence>
<dbReference type="InterPro" id="IPR002376">
    <property type="entry name" value="Formyl_transf_N"/>
</dbReference>
<feature type="domain" description="Formyl transferase C-terminal" evidence="7">
    <location>
        <begin position="208"/>
        <end position="304"/>
    </location>
</feature>
<evidence type="ECO:0000256" key="4">
    <source>
        <dbReference type="ARBA" id="ARBA00022917"/>
    </source>
</evidence>
<dbReference type="GO" id="GO:0005829">
    <property type="term" value="C:cytosol"/>
    <property type="evidence" value="ECO:0007669"/>
    <property type="project" value="TreeGrafter"/>
</dbReference>
<dbReference type="InterPro" id="IPR044135">
    <property type="entry name" value="Met-tRNA-FMT_C"/>
</dbReference>
<protein>
    <recommendedName>
        <fullName evidence="2 5">Methionyl-tRNA formyltransferase</fullName>
        <ecNumber evidence="2 5">2.1.2.9</ecNumber>
    </recommendedName>
</protein>
<evidence type="ECO:0000256" key="2">
    <source>
        <dbReference type="ARBA" id="ARBA00012261"/>
    </source>
</evidence>
<dbReference type="InterPro" id="IPR036477">
    <property type="entry name" value="Formyl_transf_N_sf"/>
</dbReference>
<evidence type="ECO:0000259" key="6">
    <source>
        <dbReference type="Pfam" id="PF00551"/>
    </source>
</evidence>
<reference evidence="8" key="1">
    <citation type="submission" date="2022-07" db="EMBL/GenBank/DDBJ databases">
        <title>Complete genome sequence of Salinispirillum sp. LH10-3-1 capable of multiple carbohydrate inversion isolated from a soda lake.</title>
        <authorList>
            <person name="Liu J."/>
            <person name="Zhai Y."/>
            <person name="Zhang H."/>
            <person name="Yang H."/>
            <person name="Qu J."/>
            <person name="Li J."/>
        </authorList>
    </citation>
    <scope>NUCLEOTIDE SEQUENCE</scope>
    <source>
        <strain evidence="8">LH 10-3-1</strain>
    </source>
</reference>
<dbReference type="RefSeq" id="WP_304995486.1">
    <property type="nucleotide sequence ID" value="NZ_CP101717.1"/>
</dbReference>
<dbReference type="InterPro" id="IPR041711">
    <property type="entry name" value="Met-tRNA-FMT_N"/>
</dbReference>
<dbReference type="NCBIfam" id="TIGR00460">
    <property type="entry name" value="fmt"/>
    <property type="match status" value="1"/>
</dbReference>
<name>A0AB38YH89_9GAMM</name>
<dbReference type="InterPro" id="IPR005794">
    <property type="entry name" value="Fmt"/>
</dbReference>
<comment type="function">
    <text evidence="5">Attaches a formyl group to the free amino group of methionyl-tRNA(fMet). The formyl group appears to play a dual role in the initiator identity of N-formylmethionyl-tRNA by promoting its recognition by IF2 and preventing the misappropriation of this tRNA by the elongation apparatus.</text>
</comment>
<feature type="binding site" evidence="5">
    <location>
        <begin position="114"/>
        <end position="117"/>
    </location>
    <ligand>
        <name>(6S)-5,6,7,8-tetrahydrofolate</name>
        <dbReference type="ChEBI" id="CHEBI:57453"/>
    </ligand>
</feature>
<dbReference type="GO" id="GO:0004479">
    <property type="term" value="F:methionyl-tRNA formyltransferase activity"/>
    <property type="evidence" value="ECO:0007669"/>
    <property type="project" value="UniProtKB-UniRule"/>
</dbReference>
<dbReference type="InterPro" id="IPR011034">
    <property type="entry name" value="Formyl_transferase-like_C_sf"/>
</dbReference>